<reference evidence="1 2" key="1">
    <citation type="submission" date="2019-09" db="EMBL/GenBank/DDBJ databases">
        <authorList>
            <person name="Depoorter E."/>
        </authorList>
    </citation>
    <scope>NUCLEOTIDE SEQUENCE [LARGE SCALE GENOMIC DNA]</scope>
    <source>
        <strain evidence="1">R-71171</strain>
    </source>
</reference>
<proteinExistence type="predicted"/>
<gene>
    <name evidence="1" type="ORF">BCO71171_07290</name>
</gene>
<evidence type="ECO:0000313" key="1">
    <source>
        <dbReference type="EMBL" id="VWD64747.1"/>
    </source>
</evidence>
<organism evidence="1 2">
    <name type="scientific">Burkholderia contaminans</name>
    <dbReference type="NCBI Taxonomy" id="488447"/>
    <lineage>
        <taxon>Bacteria</taxon>
        <taxon>Pseudomonadati</taxon>
        <taxon>Pseudomonadota</taxon>
        <taxon>Betaproteobacteria</taxon>
        <taxon>Burkholderiales</taxon>
        <taxon>Burkholderiaceae</taxon>
        <taxon>Burkholderia</taxon>
        <taxon>Burkholderia cepacia complex</taxon>
    </lineage>
</organism>
<evidence type="ECO:0000313" key="2">
    <source>
        <dbReference type="Proteomes" id="UP000494182"/>
    </source>
</evidence>
<protein>
    <submittedName>
        <fullName evidence="1">Uncharacterized protein</fullName>
    </submittedName>
</protein>
<dbReference type="RefSeq" id="WP_174976297.1">
    <property type="nucleotide sequence ID" value="NZ_CABVQT010000032.1"/>
</dbReference>
<dbReference type="EMBL" id="CABVQT010000032">
    <property type="protein sequence ID" value="VWD64747.1"/>
    <property type="molecule type" value="Genomic_DNA"/>
</dbReference>
<dbReference type="AlphaFoldDB" id="A0A6P3BWK5"/>
<name>A0A6P3BWK5_9BURK</name>
<accession>A0A6P3BWK5</accession>
<dbReference type="Proteomes" id="UP000494182">
    <property type="component" value="Unassembled WGS sequence"/>
</dbReference>
<sequence>MSDTASRDHAELDSKIPAEALLQWRETRDADRFRQWCLDTFEGYVTVGEHEFHPAEVLRLKPDVIDKTIAECKSQLLEQDDEAICNQFPSPVAIPYQQAIYGPRDPIRRLTRMRDTWEGLINLLSAMVIAEVGVVGVGQSPVQVIEAVSRRAIKYKDLRSDKLSIRIGIIEGILEGWRAAGVRAVLADLIPIGLPAELRRLNTVRNGFSHLGTLSDVQAARLVDESRPILRDVLVDCLFLAETQLVRLIRVTPGSPPSAEVESLNGHSNARRVRDLDLDSDAQKVVMQSGRVGSYDRVLAKLRSRCLDLSPYFYACDDDSGHHTRVAFFKKKSADMCHLEVVGESLELTSEAKLHVAEFTRCEIAVIGSEGAVGDE</sequence>